<protein>
    <recommendedName>
        <fullName evidence="1">ATP adenylyltransferase C-terminal domain-containing protein</fullName>
    </recommendedName>
</protein>
<dbReference type="GO" id="GO:0003877">
    <property type="term" value="F:ATP:ADP adenylyltransferase activity"/>
    <property type="evidence" value="ECO:0007669"/>
    <property type="project" value="InterPro"/>
</dbReference>
<gene>
    <name evidence="2" type="primary">Contig2017.g2175</name>
    <name evidence="2" type="ORF">STYLEM_14401</name>
</gene>
<keyword evidence="3" id="KW-1185">Reference proteome</keyword>
<dbReference type="EMBL" id="CCKQ01013635">
    <property type="protein sequence ID" value="CDW85326.1"/>
    <property type="molecule type" value="Genomic_DNA"/>
</dbReference>
<name>A0A078ATK4_STYLE</name>
<dbReference type="InterPro" id="IPR019200">
    <property type="entry name" value="ATP_adenylylTrfase_C"/>
</dbReference>
<dbReference type="AlphaFoldDB" id="A0A078ATK4"/>
<accession>A0A078ATK4</accession>
<feature type="domain" description="ATP adenylyltransferase C-terminal" evidence="1">
    <location>
        <begin position="144"/>
        <end position="222"/>
    </location>
</feature>
<sequence>MNYYECRKDRVNLEKFLRVNSNYCSHLSMMNSTFQKLMSEKMCSNIKLSTKNQYLHFVFIPFANKYLPQYLNEENQFKEALMIFKFIKNPGEYIIGLNSVGDQINTKPCFEIDDDFQIHLHDKLLFNGVVIRMKGDNNLAKLDDDQQNRLCRIVCKIVNYMNEKNQPYNLIMNTLGIHVIPRQNDNLIDKNILGIAFLELYGALILKSGEIWEQIRQAPQPEQVEALQIINRTSHNEIYEKIDANIFELIREKVGIDDETFTIFLKEIKTILLQYEN</sequence>
<proteinExistence type="predicted"/>
<organism evidence="2 3">
    <name type="scientific">Stylonychia lemnae</name>
    <name type="common">Ciliate</name>
    <dbReference type="NCBI Taxonomy" id="5949"/>
    <lineage>
        <taxon>Eukaryota</taxon>
        <taxon>Sar</taxon>
        <taxon>Alveolata</taxon>
        <taxon>Ciliophora</taxon>
        <taxon>Intramacronucleata</taxon>
        <taxon>Spirotrichea</taxon>
        <taxon>Stichotrichia</taxon>
        <taxon>Sporadotrichida</taxon>
        <taxon>Oxytrichidae</taxon>
        <taxon>Stylonychinae</taxon>
        <taxon>Stylonychia</taxon>
    </lineage>
</organism>
<dbReference type="InterPro" id="IPR043171">
    <property type="entry name" value="Ap4A_phos1/2-like"/>
</dbReference>
<reference evidence="2 3" key="1">
    <citation type="submission" date="2014-06" db="EMBL/GenBank/DDBJ databases">
        <authorList>
            <person name="Swart Estienne"/>
        </authorList>
    </citation>
    <scope>NUCLEOTIDE SEQUENCE [LARGE SCALE GENOMIC DNA]</scope>
    <source>
        <strain evidence="2 3">130c</strain>
    </source>
</reference>
<dbReference type="Gene3D" id="3.30.428.70">
    <property type="match status" value="1"/>
</dbReference>
<dbReference type="Proteomes" id="UP000039865">
    <property type="component" value="Unassembled WGS sequence"/>
</dbReference>
<evidence type="ECO:0000313" key="3">
    <source>
        <dbReference type="Proteomes" id="UP000039865"/>
    </source>
</evidence>
<dbReference type="Pfam" id="PF09830">
    <property type="entry name" value="ATP_transf"/>
    <property type="match status" value="1"/>
</dbReference>
<evidence type="ECO:0000259" key="1">
    <source>
        <dbReference type="Pfam" id="PF09830"/>
    </source>
</evidence>
<dbReference type="InParanoid" id="A0A078ATK4"/>
<evidence type="ECO:0000313" key="2">
    <source>
        <dbReference type="EMBL" id="CDW85326.1"/>
    </source>
</evidence>